<organism evidence="1 2">
    <name type="scientific">Peronosclerospora sorghi</name>
    <dbReference type="NCBI Taxonomy" id="230839"/>
    <lineage>
        <taxon>Eukaryota</taxon>
        <taxon>Sar</taxon>
        <taxon>Stramenopiles</taxon>
        <taxon>Oomycota</taxon>
        <taxon>Peronosporomycetes</taxon>
        <taxon>Peronosporales</taxon>
        <taxon>Peronosporaceae</taxon>
        <taxon>Peronosclerospora</taxon>
    </lineage>
</organism>
<accession>A0ACC0W2U6</accession>
<proteinExistence type="predicted"/>
<comment type="caution">
    <text evidence="1">The sequence shown here is derived from an EMBL/GenBank/DDBJ whole genome shotgun (WGS) entry which is preliminary data.</text>
</comment>
<dbReference type="Proteomes" id="UP001163321">
    <property type="component" value="Chromosome 5"/>
</dbReference>
<gene>
    <name evidence="1" type="ORF">PsorP6_009511</name>
</gene>
<name>A0ACC0W2U6_9STRA</name>
<evidence type="ECO:0000313" key="1">
    <source>
        <dbReference type="EMBL" id="KAI9912036.1"/>
    </source>
</evidence>
<keyword evidence="2" id="KW-1185">Reference proteome</keyword>
<dbReference type="EMBL" id="CM047584">
    <property type="protein sequence ID" value="KAI9912036.1"/>
    <property type="molecule type" value="Genomic_DNA"/>
</dbReference>
<evidence type="ECO:0000313" key="2">
    <source>
        <dbReference type="Proteomes" id="UP001163321"/>
    </source>
</evidence>
<reference evidence="1 2" key="1">
    <citation type="journal article" date="2022" name="bioRxiv">
        <title>The genome of the oomycete Peronosclerospora sorghi, a cosmopolitan pathogen of maize and sorghum, is inflated with dispersed pseudogenes.</title>
        <authorList>
            <person name="Fletcher K."/>
            <person name="Martin F."/>
            <person name="Isakeit T."/>
            <person name="Cavanaugh K."/>
            <person name="Magill C."/>
            <person name="Michelmore R."/>
        </authorList>
    </citation>
    <scope>NUCLEOTIDE SEQUENCE [LARGE SCALE GENOMIC DNA]</scope>
    <source>
        <strain evidence="1">P6</strain>
    </source>
</reference>
<sequence length="209" mass="24054">MDLSAWETEVADIRANTNEPRSRNVYLNSTQKLLEWLFMNKQHLLTKQFKDAIQRLQQTGLSLTGSVRKVLMGSSELPLIKFDELTAKDFMTWIVSLTKKDGERPGYSTFNSHRAALFNLFRDHGRAMSRTLETELQNHYRGLKRRTAVAISGDDDDSQRVKRQPSSKVNLDEERKPNDDDEDEATRQVFWRSSVNSVEGADLSEPISF</sequence>
<protein>
    <submittedName>
        <fullName evidence="1">Uncharacterized protein</fullName>
    </submittedName>
</protein>